<dbReference type="PANTHER" id="PTHR13767">
    <property type="entry name" value="TRNA-PSEUDOURIDINE SYNTHASE"/>
    <property type="match status" value="1"/>
</dbReference>
<gene>
    <name evidence="5 8" type="primary">truB</name>
    <name evidence="8" type="ORF">J3U87_13885</name>
</gene>
<keyword evidence="9" id="KW-1185">Reference proteome</keyword>
<dbReference type="GO" id="GO:0160148">
    <property type="term" value="F:tRNA pseudouridine(55) synthase activity"/>
    <property type="evidence" value="ECO:0007669"/>
    <property type="project" value="UniProtKB-EC"/>
</dbReference>
<dbReference type="GO" id="GO:1990481">
    <property type="term" value="P:mRNA pseudouridine synthesis"/>
    <property type="evidence" value="ECO:0007669"/>
    <property type="project" value="TreeGrafter"/>
</dbReference>
<sequence>MNLQWYPFVFLPVHKPTGPTSHDLVDRIRRVVGKGVKVGHTGTLDPFASGVLLMAIGKATKFADFVHELPKAYRAVIRLGVETNTLDPTGEVTAEGEVPDLDQARLDRVAEALTGRISQVPPAFSAKRVNGRKSYELARKNQAVALAPKHITIHHLKLTPLDELRLECEVACSTGTYVRALARDIGEALGTPAHLESLERTSVGPIGLAECAVPEDLTPENLAQWSRPVSEVLPRFPEVELPYRAYTYLVDGRAFPCETPQPAEFLAVFKRDDVMGAVFRCAYNAELGQVQPKGLCYLAPDLR</sequence>
<name>A0A8A4TWH6_SULCO</name>
<dbReference type="PANTHER" id="PTHR13767:SF2">
    <property type="entry name" value="PSEUDOURIDYLATE SYNTHASE TRUB1"/>
    <property type="match status" value="1"/>
</dbReference>
<accession>A0A8A4TWH6</accession>
<keyword evidence="4 5" id="KW-0413">Isomerase</keyword>
<dbReference type="SUPFAM" id="SSF55120">
    <property type="entry name" value="Pseudouridine synthase"/>
    <property type="match status" value="1"/>
</dbReference>
<dbReference type="AlphaFoldDB" id="A0A8A4TWH6"/>
<dbReference type="Pfam" id="PF01509">
    <property type="entry name" value="TruB_N"/>
    <property type="match status" value="1"/>
</dbReference>
<dbReference type="InterPro" id="IPR014780">
    <property type="entry name" value="tRNA_psdUridine_synth_TruB"/>
</dbReference>
<comment type="function">
    <text evidence="5">Responsible for synthesis of pseudouridine from uracil-55 in the psi GC loop of transfer RNAs.</text>
</comment>
<dbReference type="InterPro" id="IPR002501">
    <property type="entry name" value="PsdUridine_synth_N"/>
</dbReference>
<feature type="active site" description="Nucleophile" evidence="5">
    <location>
        <position position="45"/>
    </location>
</feature>
<dbReference type="KEGG" id="scor:J3U87_13885"/>
<dbReference type="Gene3D" id="3.30.2350.10">
    <property type="entry name" value="Pseudouridine synthase"/>
    <property type="match status" value="1"/>
</dbReference>
<dbReference type="EMBL" id="CP071793">
    <property type="protein sequence ID" value="QTD53541.1"/>
    <property type="molecule type" value="Genomic_DNA"/>
</dbReference>
<dbReference type="RefSeq" id="WP_237383643.1">
    <property type="nucleotide sequence ID" value="NZ_CP071793.1"/>
</dbReference>
<dbReference type="Pfam" id="PF16198">
    <property type="entry name" value="TruB_C_2"/>
    <property type="match status" value="1"/>
</dbReference>
<evidence type="ECO:0000256" key="2">
    <source>
        <dbReference type="ARBA" id="ARBA00005642"/>
    </source>
</evidence>
<evidence type="ECO:0000256" key="4">
    <source>
        <dbReference type="ARBA" id="ARBA00023235"/>
    </source>
</evidence>
<dbReference type="Proteomes" id="UP000663929">
    <property type="component" value="Chromosome"/>
</dbReference>
<dbReference type="HAMAP" id="MF_01080">
    <property type="entry name" value="TruB_bact"/>
    <property type="match status" value="1"/>
</dbReference>
<proteinExistence type="inferred from homology"/>
<dbReference type="InterPro" id="IPR032819">
    <property type="entry name" value="TruB_C"/>
</dbReference>
<evidence type="ECO:0000256" key="5">
    <source>
        <dbReference type="HAMAP-Rule" id="MF_01080"/>
    </source>
</evidence>
<dbReference type="CDD" id="cd02573">
    <property type="entry name" value="PseudoU_synth_EcTruB"/>
    <property type="match status" value="1"/>
</dbReference>
<evidence type="ECO:0000259" key="7">
    <source>
        <dbReference type="Pfam" id="PF16198"/>
    </source>
</evidence>
<evidence type="ECO:0000313" key="8">
    <source>
        <dbReference type="EMBL" id="QTD53541.1"/>
    </source>
</evidence>
<evidence type="ECO:0000256" key="1">
    <source>
        <dbReference type="ARBA" id="ARBA00000385"/>
    </source>
</evidence>
<protein>
    <recommendedName>
        <fullName evidence="5">tRNA pseudouridine synthase B</fullName>
        <ecNumber evidence="5">5.4.99.25</ecNumber>
    </recommendedName>
    <alternativeName>
        <fullName evidence="5">tRNA pseudouridine(55) synthase</fullName>
        <shortName evidence="5">Psi55 synthase</shortName>
    </alternativeName>
    <alternativeName>
        <fullName evidence="5">tRNA pseudouridylate synthase</fullName>
    </alternativeName>
    <alternativeName>
        <fullName evidence="5">tRNA-uridine isomerase</fullName>
    </alternativeName>
</protein>
<evidence type="ECO:0000256" key="3">
    <source>
        <dbReference type="ARBA" id="ARBA00022694"/>
    </source>
</evidence>
<feature type="domain" description="tRNA pseudouridylate synthase B C-terminal" evidence="7">
    <location>
        <begin position="179"/>
        <end position="216"/>
    </location>
</feature>
<evidence type="ECO:0000259" key="6">
    <source>
        <dbReference type="Pfam" id="PF01509"/>
    </source>
</evidence>
<dbReference type="EC" id="5.4.99.25" evidence="5"/>
<comment type="catalytic activity">
    <reaction evidence="1 5">
        <text>uridine(55) in tRNA = pseudouridine(55) in tRNA</text>
        <dbReference type="Rhea" id="RHEA:42532"/>
        <dbReference type="Rhea" id="RHEA-COMP:10101"/>
        <dbReference type="Rhea" id="RHEA-COMP:10102"/>
        <dbReference type="ChEBI" id="CHEBI:65314"/>
        <dbReference type="ChEBI" id="CHEBI:65315"/>
        <dbReference type="EC" id="5.4.99.25"/>
    </reaction>
</comment>
<organism evidence="8 9">
    <name type="scientific">Sulfidibacter corallicola</name>
    <dbReference type="NCBI Taxonomy" id="2818388"/>
    <lineage>
        <taxon>Bacteria</taxon>
        <taxon>Pseudomonadati</taxon>
        <taxon>Acidobacteriota</taxon>
        <taxon>Holophagae</taxon>
        <taxon>Acanthopleuribacterales</taxon>
        <taxon>Acanthopleuribacteraceae</taxon>
        <taxon>Sulfidibacter</taxon>
    </lineage>
</organism>
<keyword evidence="3 5" id="KW-0819">tRNA processing</keyword>
<dbReference type="NCBIfam" id="TIGR00431">
    <property type="entry name" value="TruB"/>
    <property type="match status" value="1"/>
</dbReference>
<dbReference type="GO" id="GO:0031119">
    <property type="term" value="P:tRNA pseudouridine synthesis"/>
    <property type="evidence" value="ECO:0007669"/>
    <property type="project" value="UniProtKB-UniRule"/>
</dbReference>
<comment type="similarity">
    <text evidence="2 5">Belongs to the pseudouridine synthase TruB family. Type 1 subfamily.</text>
</comment>
<evidence type="ECO:0000313" key="9">
    <source>
        <dbReference type="Proteomes" id="UP000663929"/>
    </source>
</evidence>
<reference evidence="8" key="1">
    <citation type="submission" date="2021-03" db="EMBL/GenBank/DDBJ databases">
        <title>Acanthopleuribacteraceae sp. M133.</title>
        <authorList>
            <person name="Wang G."/>
        </authorList>
    </citation>
    <scope>NUCLEOTIDE SEQUENCE</scope>
    <source>
        <strain evidence="8">M133</strain>
    </source>
</reference>
<dbReference type="GO" id="GO:0003723">
    <property type="term" value="F:RNA binding"/>
    <property type="evidence" value="ECO:0007669"/>
    <property type="project" value="InterPro"/>
</dbReference>
<feature type="domain" description="Pseudouridine synthase II N-terminal" evidence="6">
    <location>
        <begin position="36"/>
        <end position="178"/>
    </location>
</feature>
<dbReference type="InterPro" id="IPR020103">
    <property type="entry name" value="PsdUridine_synth_cat_dom_sf"/>
</dbReference>